<evidence type="ECO:0000256" key="6">
    <source>
        <dbReference type="SAM" id="SignalP"/>
    </source>
</evidence>
<feature type="chain" id="PRO_5034140819" description="CUB and Sushi multiple domains 3a" evidence="6">
    <location>
        <begin position="19"/>
        <end position="321"/>
    </location>
</feature>
<keyword evidence="10" id="KW-1185">Reference proteome</keyword>
<evidence type="ECO:0000256" key="3">
    <source>
        <dbReference type="ARBA" id="ARBA00023157"/>
    </source>
</evidence>
<feature type="signal peptide" evidence="6">
    <location>
        <begin position="1"/>
        <end position="18"/>
    </location>
</feature>
<dbReference type="CDD" id="cd00041">
    <property type="entry name" value="CUB"/>
    <property type="match status" value="2"/>
</dbReference>
<dbReference type="Pfam" id="PF00431">
    <property type="entry name" value="CUB"/>
    <property type="match status" value="2"/>
</dbReference>
<dbReference type="Ensembl" id="ENSPSTT00000015553.1">
    <property type="protein sequence ID" value="ENSPSTP00000014821.1"/>
    <property type="gene ID" value="ENSPSTG00000010497.1"/>
</dbReference>
<dbReference type="AlphaFoldDB" id="A0A8C9FEU7"/>
<dbReference type="PANTHER" id="PTHR45656:SF3">
    <property type="entry name" value="CUB AND SUSHI DOMAIN-CONTAINING PROTEIN 1"/>
    <property type="match status" value="1"/>
</dbReference>
<keyword evidence="5" id="KW-1133">Transmembrane helix</keyword>
<evidence type="ECO:0008006" key="11">
    <source>
        <dbReference type="Google" id="ProtNLM"/>
    </source>
</evidence>
<dbReference type="Gene3D" id="2.60.120.290">
    <property type="entry name" value="Spermadhesin, CUB domain"/>
    <property type="match status" value="2"/>
</dbReference>
<dbReference type="Proteomes" id="UP000694428">
    <property type="component" value="Unplaced"/>
</dbReference>
<keyword evidence="5" id="KW-0812">Transmembrane</keyword>
<name>A0A8C9FEU7_PAVCR</name>
<feature type="domain" description="Sushi" evidence="8">
    <location>
        <begin position="190"/>
        <end position="249"/>
    </location>
</feature>
<protein>
    <recommendedName>
        <fullName evidence="11">CUB and Sushi multiple domains 3a</fullName>
    </recommendedName>
</protein>
<evidence type="ECO:0000256" key="4">
    <source>
        <dbReference type="PROSITE-ProRule" id="PRU00302"/>
    </source>
</evidence>
<dbReference type="InterPro" id="IPR035914">
    <property type="entry name" value="Sperma_CUB_dom_sf"/>
</dbReference>
<dbReference type="InterPro" id="IPR000859">
    <property type="entry name" value="CUB_dom"/>
</dbReference>
<evidence type="ECO:0000313" key="10">
    <source>
        <dbReference type="Proteomes" id="UP000694428"/>
    </source>
</evidence>
<evidence type="ECO:0000259" key="8">
    <source>
        <dbReference type="PROSITE" id="PS50923"/>
    </source>
</evidence>
<dbReference type="PROSITE" id="PS50923">
    <property type="entry name" value="SUSHI"/>
    <property type="match status" value="2"/>
</dbReference>
<dbReference type="InterPro" id="IPR000436">
    <property type="entry name" value="Sushi_SCR_CCP_dom"/>
</dbReference>
<keyword evidence="2" id="KW-0677">Repeat</keyword>
<evidence type="ECO:0000313" key="9">
    <source>
        <dbReference type="Ensembl" id="ENSPSTP00000014821.1"/>
    </source>
</evidence>
<evidence type="ECO:0000256" key="5">
    <source>
        <dbReference type="SAM" id="Phobius"/>
    </source>
</evidence>
<reference evidence="9" key="1">
    <citation type="submission" date="2025-08" db="UniProtKB">
        <authorList>
            <consortium name="Ensembl"/>
        </authorList>
    </citation>
    <scope>IDENTIFICATION</scope>
</reference>
<feature type="domain" description="Sushi" evidence="8">
    <location>
        <begin position="35"/>
        <end position="96"/>
    </location>
</feature>
<reference evidence="9" key="2">
    <citation type="submission" date="2025-09" db="UniProtKB">
        <authorList>
            <consortium name="Ensembl"/>
        </authorList>
    </citation>
    <scope>IDENTIFICATION</scope>
</reference>
<dbReference type="SUPFAM" id="SSF49854">
    <property type="entry name" value="Spermadhesin, CUB domain"/>
    <property type="match status" value="2"/>
</dbReference>
<proteinExistence type="predicted"/>
<evidence type="ECO:0000259" key="7">
    <source>
        <dbReference type="PROSITE" id="PS01180"/>
    </source>
</evidence>
<dbReference type="CDD" id="cd00033">
    <property type="entry name" value="CCP"/>
    <property type="match status" value="2"/>
</dbReference>
<evidence type="ECO:0000256" key="1">
    <source>
        <dbReference type="ARBA" id="ARBA00022659"/>
    </source>
</evidence>
<keyword evidence="3" id="KW-1015">Disulfide bond</keyword>
<keyword evidence="6" id="KW-0732">Signal</keyword>
<organism evidence="9 10">
    <name type="scientific">Pavo cristatus</name>
    <name type="common">Indian peafowl</name>
    <name type="synonym">Blue peafowl</name>
    <dbReference type="NCBI Taxonomy" id="9049"/>
    <lineage>
        <taxon>Eukaryota</taxon>
        <taxon>Metazoa</taxon>
        <taxon>Chordata</taxon>
        <taxon>Craniata</taxon>
        <taxon>Vertebrata</taxon>
        <taxon>Euteleostomi</taxon>
        <taxon>Archelosauria</taxon>
        <taxon>Archosauria</taxon>
        <taxon>Dinosauria</taxon>
        <taxon>Saurischia</taxon>
        <taxon>Theropoda</taxon>
        <taxon>Coelurosauria</taxon>
        <taxon>Aves</taxon>
        <taxon>Neognathae</taxon>
        <taxon>Galloanserae</taxon>
        <taxon>Galliformes</taxon>
        <taxon>Phasianidae</taxon>
        <taxon>Phasianinae</taxon>
        <taxon>Pavo</taxon>
    </lineage>
</organism>
<keyword evidence="5" id="KW-0472">Membrane</keyword>
<feature type="transmembrane region" description="Helical" evidence="5">
    <location>
        <begin position="304"/>
        <end position="320"/>
    </location>
</feature>
<keyword evidence="1 4" id="KW-0768">Sushi</keyword>
<feature type="domain" description="CUB" evidence="7">
    <location>
        <begin position="98"/>
        <end position="140"/>
    </location>
</feature>
<dbReference type="FunFam" id="2.10.70.10:FF:000002">
    <property type="entry name" value="CUB and Sushi multiple domains 3"/>
    <property type="match status" value="2"/>
</dbReference>
<dbReference type="SUPFAM" id="SSF57535">
    <property type="entry name" value="Complement control module/SCR domain"/>
    <property type="match status" value="2"/>
</dbReference>
<evidence type="ECO:0000256" key="2">
    <source>
        <dbReference type="ARBA" id="ARBA00022737"/>
    </source>
</evidence>
<feature type="domain" description="CUB" evidence="7">
    <location>
        <begin position="251"/>
        <end position="307"/>
    </location>
</feature>
<comment type="caution">
    <text evidence="4">Lacks conserved residue(s) required for the propagation of feature annotation.</text>
</comment>
<dbReference type="InterPro" id="IPR051277">
    <property type="entry name" value="SEZ6_CSMD_C4BPB_Regulators"/>
</dbReference>
<dbReference type="PANTHER" id="PTHR45656">
    <property type="entry name" value="PROTEIN CBR-CLEC-78"/>
    <property type="match status" value="1"/>
</dbReference>
<accession>A0A8C9FEU7</accession>
<sequence>LFIPNHVVNMMIVVWVRGIFLSFSFDAAVPRTSDTQCSSVPEPRYGRRIGSEFSAGSVVRFECSPGYLLQGSKAIRCHSVPNALAQWNDTVPSCVVPCSGNFTERRGTILSPGYPEPYGNSLNCVWKIIVTEGSGIQASLYSVKHGILSYLYSSLKNKCLFLCKCQKTVTSCIILGFIKKHFYLPAYELQNCPDPPPFLNGYIVNSDYSVGQSVSFECYPGYVLRGQPVLTCQHGINRNWNYRFPRCEAPCGYNVSAQNGTVYSPGFPDEYPNSKDCTWLIVVPPGHGIYINFTLLQTEPVNDYIAVWYVIFFFFFFFFLM</sequence>
<dbReference type="InterPro" id="IPR035976">
    <property type="entry name" value="Sushi/SCR/CCP_sf"/>
</dbReference>
<dbReference type="Pfam" id="PF00084">
    <property type="entry name" value="Sushi"/>
    <property type="match status" value="2"/>
</dbReference>
<dbReference type="PROSITE" id="PS01180">
    <property type="entry name" value="CUB"/>
    <property type="match status" value="2"/>
</dbReference>
<dbReference type="Gene3D" id="2.10.70.10">
    <property type="entry name" value="Complement Module, domain 1"/>
    <property type="match status" value="2"/>
</dbReference>
<dbReference type="SMART" id="SM00032">
    <property type="entry name" value="CCP"/>
    <property type="match status" value="2"/>
</dbReference>